<keyword evidence="3" id="KW-0227">DNA damage</keyword>
<keyword evidence="5" id="KW-0190">Covalent protein-DNA linkage</keyword>
<evidence type="ECO:0000256" key="1">
    <source>
        <dbReference type="ARBA" id="ARBA00008136"/>
    </source>
</evidence>
<dbReference type="Proteomes" id="UP000321248">
    <property type="component" value="Unassembled WGS sequence"/>
</dbReference>
<name>A0A5C8KPX2_9GAMM</name>
<accession>A0A5C8KPX2</accession>
<dbReference type="Pfam" id="PF02586">
    <property type="entry name" value="SRAP"/>
    <property type="match status" value="1"/>
</dbReference>
<dbReference type="Gene3D" id="3.90.1680.10">
    <property type="entry name" value="SOS response associated peptidase-like"/>
    <property type="match status" value="1"/>
</dbReference>
<keyword evidence="7" id="KW-0456">Lyase</keyword>
<evidence type="ECO:0000256" key="7">
    <source>
        <dbReference type="ARBA" id="ARBA00023239"/>
    </source>
</evidence>
<evidence type="ECO:0000256" key="2">
    <source>
        <dbReference type="ARBA" id="ARBA00022670"/>
    </source>
</evidence>
<dbReference type="EC" id="3.4.-.-" evidence="8"/>
<keyword evidence="6" id="KW-0238">DNA-binding</keyword>
<dbReference type="InterPro" id="IPR036590">
    <property type="entry name" value="SRAP-like"/>
</dbReference>
<evidence type="ECO:0000313" key="10">
    <source>
        <dbReference type="Proteomes" id="UP000321248"/>
    </source>
</evidence>
<evidence type="ECO:0000256" key="8">
    <source>
        <dbReference type="RuleBase" id="RU364100"/>
    </source>
</evidence>
<dbReference type="EMBL" id="VRTS01000005">
    <property type="protein sequence ID" value="TXK62289.1"/>
    <property type="molecule type" value="Genomic_DNA"/>
</dbReference>
<dbReference type="GO" id="GO:0016829">
    <property type="term" value="F:lyase activity"/>
    <property type="evidence" value="ECO:0007669"/>
    <property type="project" value="UniProtKB-KW"/>
</dbReference>
<evidence type="ECO:0000256" key="6">
    <source>
        <dbReference type="ARBA" id="ARBA00023125"/>
    </source>
</evidence>
<dbReference type="AlphaFoldDB" id="A0A5C8KPX2"/>
<protein>
    <recommendedName>
        <fullName evidence="8">Abasic site processing protein</fullName>
        <ecNumber evidence="8">3.4.-.-</ecNumber>
    </recommendedName>
</protein>
<evidence type="ECO:0000256" key="5">
    <source>
        <dbReference type="ARBA" id="ARBA00023124"/>
    </source>
</evidence>
<dbReference type="SUPFAM" id="SSF143081">
    <property type="entry name" value="BB1717-like"/>
    <property type="match status" value="1"/>
</dbReference>
<dbReference type="GO" id="GO:0106300">
    <property type="term" value="P:protein-DNA covalent cross-linking repair"/>
    <property type="evidence" value="ECO:0007669"/>
    <property type="project" value="InterPro"/>
</dbReference>
<keyword evidence="4 8" id="KW-0378">Hydrolase</keyword>
<evidence type="ECO:0000256" key="4">
    <source>
        <dbReference type="ARBA" id="ARBA00022801"/>
    </source>
</evidence>
<organism evidence="9 10">
    <name type="scientific">Alkalisalibacterium limincola</name>
    <dbReference type="NCBI Taxonomy" id="2699169"/>
    <lineage>
        <taxon>Bacteria</taxon>
        <taxon>Pseudomonadati</taxon>
        <taxon>Pseudomonadota</taxon>
        <taxon>Gammaproteobacteria</taxon>
        <taxon>Lysobacterales</taxon>
        <taxon>Lysobacteraceae</taxon>
        <taxon>Alkalisalibacterium</taxon>
    </lineage>
</organism>
<dbReference type="GO" id="GO:0006508">
    <property type="term" value="P:proteolysis"/>
    <property type="evidence" value="ECO:0007669"/>
    <property type="project" value="UniProtKB-KW"/>
</dbReference>
<dbReference type="GO" id="GO:0003697">
    <property type="term" value="F:single-stranded DNA binding"/>
    <property type="evidence" value="ECO:0007669"/>
    <property type="project" value="InterPro"/>
</dbReference>
<reference evidence="9 10" key="1">
    <citation type="submission" date="2019-08" db="EMBL/GenBank/DDBJ databases">
        <authorList>
            <person name="Karlyshev A.V."/>
        </authorList>
    </citation>
    <scope>NUCLEOTIDE SEQUENCE [LARGE SCALE GENOMIC DNA]</scope>
    <source>
        <strain evidence="9 10">Alg18-2.2</strain>
    </source>
</reference>
<comment type="caution">
    <text evidence="9">The sequence shown here is derived from an EMBL/GenBank/DDBJ whole genome shotgun (WGS) entry which is preliminary data.</text>
</comment>
<gene>
    <name evidence="9" type="ORF">FU658_08615</name>
</gene>
<evidence type="ECO:0000313" key="9">
    <source>
        <dbReference type="EMBL" id="TXK62289.1"/>
    </source>
</evidence>
<dbReference type="PANTHER" id="PTHR13604:SF0">
    <property type="entry name" value="ABASIC SITE PROCESSING PROTEIN HMCES"/>
    <property type="match status" value="1"/>
</dbReference>
<dbReference type="InterPro" id="IPR003738">
    <property type="entry name" value="SRAP"/>
</dbReference>
<keyword evidence="10" id="KW-1185">Reference proteome</keyword>
<dbReference type="GO" id="GO:0008233">
    <property type="term" value="F:peptidase activity"/>
    <property type="evidence" value="ECO:0007669"/>
    <property type="project" value="UniProtKB-KW"/>
</dbReference>
<sequence length="228" mass="24885">MCGRYTNHATWAEVHAFTAPLAVATPAQDPEPAYNIAPSQNAWVILSRDGQAVAERLRWGLVPAWAKDTKIGYSTINARVETAATKPAFRAAWKARRCLVIATGYYEWRTEDGVKQPYWIHPKAGLMLFAGLWERNEQVAAEPMESFSIITRDGEGEIAALHNRMPLALHPEVLGDWLDGSADAAGAIVAGAPAVEVGFHPVRREVGNVRSQGEGLIEEMGRTPGSQT</sequence>
<evidence type="ECO:0000256" key="3">
    <source>
        <dbReference type="ARBA" id="ARBA00022763"/>
    </source>
</evidence>
<proteinExistence type="inferred from homology"/>
<comment type="similarity">
    <text evidence="1 8">Belongs to the SOS response-associated peptidase family.</text>
</comment>
<keyword evidence="2 8" id="KW-0645">Protease</keyword>
<dbReference type="OrthoDB" id="6192129at2"/>
<dbReference type="PANTHER" id="PTHR13604">
    <property type="entry name" value="DC12-RELATED"/>
    <property type="match status" value="1"/>
</dbReference>
<dbReference type="RefSeq" id="WP_147891708.1">
    <property type="nucleotide sequence ID" value="NZ_VRTS01000005.1"/>
</dbReference>